<dbReference type="InterPro" id="IPR015943">
    <property type="entry name" value="WD40/YVTN_repeat-like_dom_sf"/>
</dbReference>
<evidence type="ECO:0000313" key="2">
    <source>
        <dbReference type="Proteomes" id="UP000032214"/>
    </source>
</evidence>
<keyword evidence="2" id="KW-1185">Reference proteome</keyword>
<proteinExistence type="predicted"/>
<sequence>MKLYIIGFALICTNLFSAERCYVKLAHERTLEISKKTYDLLLQESSILSNIVTHAENSFELPIYTNNEQIVKDIINCAVTGKLPEYAYELEKNKNNLELFIHFTKLAYQLKMEQTLQLCGFLWCKFFDSYVENKSVDEIYTNLKKLCKELFNKYNFPIDAQQKYLVPLILERAGIQVEKIINNTLSLNVAQNYINRLRIMGIDPLNISWNLQRNYLIWTSKVDHFKDNRKLNILHTGSNKITSFDVRLDNFLSDFIITHDGTHIAAVTTEGFKVWKIDALRDEFDSIAPQFFIPFDINVDYIKAVQDKNQKLGQSIHMNSDGKYISIYCDKLLHIVECDSWKIVSSLSQPEEGKILWCKDTFFIEYTNKNLTEKLDIYGNVLQRIKGCKAQLSIDKDQLAVLQKDTNTVLIYSTQNESILYEIECPYNTFLYNLNEISERINFILSPNNKFIICLAPLDNSFCIINVATKQTCICHNFSASHKTVTWSPDSRMVISQFTEEGSEGIAIFDTTINKVIAQCKNPIVRKLCQFIWSTDNSCLNIVDFATRNKSKLVEIEIETEPIQQLVWRDIGRRTERLEVVQSAVFSKIEPKYDYYTLNEYYLLSLDWRKVHNYLQAMNTMDIAQAYTVVELFTKKPADYISSIIKIIEGNYHPNLLLRYLGNKVDAIKKLPEKASLTLESLVDAWHTP</sequence>
<accession>A0A0D2I2C7</accession>
<comment type="caution">
    <text evidence="1">The sequence shown here is derived from an EMBL/GenBank/DDBJ whole genome shotgun (WGS) entry which is preliminary data.</text>
</comment>
<gene>
    <name evidence="1" type="ORF">J120_03380</name>
</gene>
<dbReference type="EMBL" id="ARQD01000002">
    <property type="protein sequence ID" value="KIX85320.1"/>
    <property type="molecule type" value="Genomic_DNA"/>
</dbReference>
<dbReference type="Gene3D" id="2.130.10.10">
    <property type="entry name" value="YVTN repeat-like/Quinoprotein amine dehydrogenase"/>
    <property type="match status" value="1"/>
</dbReference>
<dbReference type="AlphaFoldDB" id="A0A0D2I2C7"/>
<dbReference type="STRING" id="1306947.J120_03380"/>
<dbReference type="SUPFAM" id="SSF69322">
    <property type="entry name" value="Tricorn protease domain 2"/>
    <property type="match status" value="1"/>
</dbReference>
<dbReference type="Proteomes" id="UP000032214">
    <property type="component" value="Unassembled WGS sequence"/>
</dbReference>
<reference evidence="1 2" key="1">
    <citation type="journal article" date="2013" name="Proc. Natl. Acad. Sci. U.S.A.">
        <title>Candidate phylum TM6 genome recovered from a hospital sink biofilm provides genomic insights into this uncultivated phylum.</title>
        <authorList>
            <person name="McLean J.S."/>
            <person name="Lombardo M.J."/>
            <person name="Badger J.H."/>
            <person name="Edlund A."/>
            <person name="Novotny M."/>
            <person name="Yee-Greenbaum J."/>
            <person name="Vyahhi N."/>
            <person name="Hall A.P."/>
            <person name="Yang Y."/>
            <person name="Dupont C.L."/>
            <person name="Ziegler M.G."/>
            <person name="Chitsaz H."/>
            <person name="Allen A.E."/>
            <person name="Yooseph S."/>
            <person name="Tesler G."/>
            <person name="Pevzner P.A."/>
            <person name="Friedman R.M."/>
            <person name="Nealson K.H."/>
            <person name="Venter J.C."/>
            <person name="Lasken R.S."/>
        </authorList>
    </citation>
    <scope>NUCLEOTIDE SEQUENCE [LARGE SCALE GENOMIC DNA]</scope>
    <source>
        <strain evidence="1 2">TM6SC1</strain>
    </source>
</reference>
<name>A0A0D2I2C7_9BACT</name>
<organism evidence="1 2">
    <name type="scientific">candidate division TM6 bacterium JCVI TM6SC1</name>
    <dbReference type="NCBI Taxonomy" id="1306947"/>
    <lineage>
        <taxon>Bacteria</taxon>
        <taxon>Candidatus Babelota</taxon>
        <taxon>Vermiphilus</taxon>
    </lineage>
</organism>
<evidence type="ECO:0000313" key="1">
    <source>
        <dbReference type="EMBL" id="KIX85320.1"/>
    </source>
</evidence>
<protein>
    <submittedName>
        <fullName evidence="1">Uncharacterized protein</fullName>
    </submittedName>
</protein>